<protein>
    <recommendedName>
        <fullName evidence="3">OmpR/PhoB-type domain-containing protein</fullName>
    </recommendedName>
</protein>
<comment type="caution">
    <text evidence="4">The sequence shown here is derived from an EMBL/GenBank/DDBJ whole genome shotgun (WGS) entry which is preliminary data.</text>
</comment>
<evidence type="ECO:0000256" key="1">
    <source>
        <dbReference type="ARBA" id="ARBA00023125"/>
    </source>
</evidence>
<dbReference type="PROSITE" id="PS51755">
    <property type="entry name" value="OMPR_PHOB"/>
    <property type="match status" value="1"/>
</dbReference>
<dbReference type="Proteomes" id="UP000789704">
    <property type="component" value="Unassembled WGS sequence"/>
</dbReference>
<organism evidence="4 5">
    <name type="scientific">Paraburkholderia saeva</name>
    <dbReference type="NCBI Taxonomy" id="2777537"/>
    <lineage>
        <taxon>Bacteria</taxon>
        <taxon>Pseudomonadati</taxon>
        <taxon>Pseudomonadota</taxon>
        <taxon>Betaproteobacteria</taxon>
        <taxon>Burkholderiales</taxon>
        <taxon>Burkholderiaceae</taxon>
        <taxon>Paraburkholderia</taxon>
    </lineage>
</organism>
<dbReference type="Pfam" id="PF00486">
    <property type="entry name" value="Trans_reg_C"/>
    <property type="match status" value="1"/>
</dbReference>
<dbReference type="AlphaFoldDB" id="A0A9N8X3G5"/>
<dbReference type="GO" id="GO:0006355">
    <property type="term" value="P:regulation of DNA-templated transcription"/>
    <property type="evidence" value="ECO:0007669"/>
    <property type="project" value="InterPro"/>
</dbReference>
<keyword evidence="5" id="KW-1185">Reference proteome</keyword>
<dbReference type="SMART" id="SM00862">
    <property type="entry name" value="Trans_reg_C"/>
    <property type="match status" value="1"/>
</dbReference>
<dbReference type="InterPro" id="IPR001867">
    <property type="entry name" value="OmpR/PhoB-type_DNA-bd"/>
</dbReference>
<accession>A0A9N8X3G5</accession>
<gene>
    <name evidence="4" type="ORF">LMG31841_03950</name>
</gene>
<dbReference type="InterPro" id="IPR036388">
    <property type="entry name" value="WH-like_DNA-bd_sf"/>
</dbReference>
<dbReference type="EMBL" id="CAJQZC010000007">
    <property type="protein sequence ID" value="CAG4910233.1"/>
    <property type="molecule type" value="Genomic_DNA"/>
</dbReference>
<dbReference type="Gene3D" id="1.10.10.10">
    <property type="entry name" value="Winged helix-like DNA-binding domain superfamily/Winged helix DNA-binding domain"/>
    <property type="match status" value="1"/>
</dbReference>
<dbReference type="SUPFAM" id="SSF46894">
    <property type="entry name" value="C-terminal effector domain of the bipartite response regulators"/>
    <property type="match status" value="1"/>
</dbReference>
<sequence>MYGLFRFADFELDVDRYALRRAGHEIRLERLPMDLLILLASRGGRLIGREEIVRSLWGGNVFRDTENGINTAVRKIRIALGDNSGCPQYVKTVKGKGYRLDGISPVSLEEATARRSPAVRVLVLPFTNITDDGAQDSFCDALADETSAMLGTVQPEHVMVIARTTAARYRRTEKSVGEIGRELAVSYVLEGSLTREGERLRILAQSIRCADQVQIWRRAYEPVARGVLDIQKEVGTAIAADVTPTLARASANCAQTQGSNAIIRQDDFAM</sequence>
<feature type="DNA-binding region" description="OmpR/PhoB-type" evidence="2">
    <location>
        <begin position="2"/>
        <end position="102"/>
    </location>
</feature>
<evidence type="ECO:0000259" key="3">
    <source>
        <dbReference type="PROSITE" id="PS51755"/>
    </source>
</evidence>
<name>A0A9N8X3G5_9BURK</name>
<evidence type="ECO:0000256" key="2">
    <source>
        <dbReference type="PROSITE-ProRule" id="PRU01091"/>
    </source>
</evidence>
<dbReference type="InterPro" id="IPR016032">
    <property type="entry name" value="Sig_transdc_resp-reg_C-effctor"/>
</dbReference>
<dbReference type="GO" id="GO:0000160">
    <property type="term" value="P:phosphorelay signal transduction system"/>
    <property type="evidence" value="ECO:0007669"/>
    <property type="project" value="InterPro"/>
</dbReference>
<feature type="domain" description="OmpR/PhoB-type" evidence="3">
    <location>
        <begin position="2"/>
        <end position="102"/>
    </location>
</feature>
<reference evidence="4" key="1">
    <citation type="submission" date="2021-04" db="EMBL/GenBank/DDBJ databases">
        <authorList>
            <person name="Vanwijnsberghe S."/>
        </authorList>
    </citation>
    <scope>NUCLEOTIDE SEQUENCE</scope>
    <source>
        <strain evidence="4">LMG 31841</strain>
    </source>
</reference>
<proteinExistence type="predicted"/>
<evidence type="ECO:0000313" key="4">
    <source>
        <dbReference type="EMBL" id="CAG4910233.1"/>
    </source>
</evidence>
<keyword evidence="1 2" id="KW-0238">DNA-binding</keyword>
<evidence type="ECO:0000313" key="5">
    <source>
        <dbReference type="Proteomes" id="UP000789704"/>
    </source>
</evidence>
<dbReference type="GO" id="GO:0003677">
    <property type="term" value="F:DNA binding"/>
    <property type="evidence" value="ECO:0007669"/>
    <property type="project" value="UniProtKB-UniRule"/>
</dbReference>
<dbReference type="CDD" id="cd00383">
    <property type="entry name" value="trans_reg_C"/>
    <property type="match status" value="1"/>
</dbReference>